<dbReference type="InterPro" id="IPR039418">
    <property type="entry name" value="LexA-like"/>
</dbReference>
<evidence type="ECO:0000256" key="3">
    <source>
        <dbReference type="ARBA" id="ARBA00023163"/>
    </source>
</evidence>
<reference evidence="6" key="1">
    <citation type="submission" date="2020-06" db="EMBL/GenBank/DDBJ databases">
        <title>Draft genomic sequence of Geomonas sp. Red330.</title>
        <authorList>
            <person name="Itoh H."/>
            <person name="Zhenxing X."/>
            <person name="Ushijima N."/>
            <person name="Masuda Y."/>
            <person name="Shiratori Y."/>
            <person name="Senoo K."/>
        </authorList>
    </citation>
    <scope>NUCLEOTIDE SEQUENCE [LARGE SCALE GENOMIC DNA]</scope>
    <source>
        <strain evidence="6">Red330</strain>
    </source>
</reference>
<dbReference type="Gene3D" id="1.10.260.40">
    <property type="entry name" value="lambda repressor-like DNA-binding domains"/>
    <property type="match status" value="1"/>
</dbReference>
<evidence type="ECO:0000313" key="6">
    <source>
        <dbReference type="Proteomes" id="UP000556026"/>
    </source>
</evidence>
<dbReference type="PANTHER" id="PTHR40661:SF3">
    <property type="entry name" value="FELS-1 PROPHAGE TRANSCRIPTIONAL REGULATOR"/>
    <property type="match status" value="1"/>
</dbReference>
<keyword evidence="2" id="KW-0238">DNA-binding</keyword>
<keyword evidence="1" id="KW-0805">Transcription regulation</keyword>
<accession>A0A6V8MPT3</accession>
<proteinExistence type="predicted"/>
<dbReference type="InterPro" id="IPR036286">
    <property type="entry name" value="LexA/Signal_pep-like_sf"/>
</dbReference>
<evidence type="ECO:0000256" key="1">
    <source>
        <dbReference type="ARBA" id="ARBA00023015"/>
    </source>
</evidence>
<dbReference type="CDD" id="cd00093">
    <property type="entry name" value="HTH_XRE"/>
    <property type="match status" value="1"/>
</dbReference>
<dbReference type="CDD" id="cd06529">
    <property type="entry name" value="S24_LexA-like"/>
    <property type="match status" value="1"/>
</dbReference>
<feature type="domain" description="HTH cro/C1-type" evidence="4">
    <location>
        <begin position="14"/>
        <end position="68"/>
    </location>
</feature>
<dbReference type="EMBL" id="BLXX01000017">
    <property type="protein sequence ID" value="GFO61629.1"/>
    <property type="molecule type" value="Genomic_DNA"/>
</dbReference>
<evidence type="ECO:0000313" key="5">
    <source>
        <dbReference type="EMBL" id="GFO61629.1"/>
    </source>
</evidence>
<dbReference type="PROSITE" id="PS50943">
    <property type="entry name" value="HTH_CROC1"/>
    <property type="match status" value="1"/>
</dbReference>
<dbReference type="PANTHER" id="PTHR40661">
    <property type="match status" value="1"/>
</dbReference>
<dbReference type="AlphaFoldDB" id="A0A6V8MPT3"/>
<keyword evidence="6" id="KW-1185">Reference proteome</keyword>
<dbReference type="SUPFAM" id="SSF51306">
    <property type="entry name" value="LexA/Signal peptidase"/>
    <property type="match status" value="1"/>
</dbReference>
<dbReference type="InterPro" id="IPR010982">
    <property type="entry name" value="Lambda_DNA-bd_dom_sf"/>
</dbReference>
<dbReference type="InterPro" id="IPR001387">
    <property type="entry name" value="Cro/C1-type_HTH"/>
</dbReference>
<name>A0A6V8MPT3_9BACT</name>
<dbReference type="Pfam" id="PF12844">
    <property type="entry name" value="HTH_19"/>
    <property type="match status" value="1"/>
</dbReference>
<protein>
    <submittedName>
        <fullName evidence="5">Cro/Cl family transcriptional regulator</fullName>
    </submittedName>
</protein>
<dbReference type="InterPro" id="IPR015927">
    <property type="entry name" value="Peptidase_S24_S26A/B/C"/>
</dbReference>
<comment type="caution">
    <text evidence="5">The sequence shown here is derived from an EMBL/GenBank/DDBJ whole genome shotgun (WGS) entry which is preliminary data.</text>
</comment>
<dbReference type="Proteomes" id="UP000556026">
    <property type="component" value="Unassembled WGS sequence"/>
</dbReference>
<dbReference type="SMART" id="SM00530">
    <property type="entry name" value="HTH_XRE"/>
    <property type="match status" value="1"/>
</dbReference>
<gene>
    <name evidence="5" type="ORF">GMST_39540</name>
</gene>
<dbReference type="SUPFAM" id="SSF47413">
    <property type="entry name" value="lambda repressor-like DNA-binding domains"/>
    <property type="match status" value="1"/>
</dbReference>
<dbReference type="GO" id="GO:0003677">
    <property type="term" value="F:DNA binding"/>
    <property type="evidence" value="ECO:0007669"/>
    <property type="project" value="UniProtKB-KW"/>
</dbReference>
<organism evidence="5 6">
    <name type="scientific">Geomonas silvestris</name>
    <dbReference type="NCBI Taxonomy" id="2740184"/>
    <lineage>
        <taxon>Bacteria</taxon>
        <taxon>Pseudomonadati</taxon>
        <taxon>Thermodesulfobacteriota</taxon>
        <taxon>Desulfuromonadia</taxon>
        <taxon>Geobacterales</taxon>
        <taxon>Geobacteraceae</taxon>
        <taxon>Geomonas</taxon>
    </lineage>
</organism>
<sequence>MISQEYMPDLGERIRKARLALGLTQKDFAGSLGIVQGFLSGIETGRKVPSDTLLIALTHTFGINRDWLMQGAGDTFQAAATAAPAGAQAPLLEVIPEELPLPRNHRGDFISVPNLPAGCYAIVCYGDFMAPTIKDGDLVIFNPELERKSGDIILVNNRWGDPILRRFRLKDGEVFLAPDNPAYAPFRPDEGTRTIGTVVEVWRKVLI</sequence>
<evidence type="ECO:0000259" key="4">
    <source>
        <dbReference type="PROSITE" id="PS50943"/>
    </source>
</evidence>
<dbReference type="Gene3D" id="2.10.109.10">
    <property type="entry name" value="Umud Fragment, subunit A"/>
    <property type="match status" value="1"/>
</dbReference>
<dbReference type="Pfam" id="PF00717">
    <property type="entry name" value="Peptidase_S24"/>
    <property type="match status" value="1"/>
</dbReference>
<evidence type="ECO:0000256" key="2">
    <source>
        <dbReference type="ARBA" id="ARBA00023125"/>
    </source>
</evidence>
<keyword evidence="3" id="KW-0804">Transcription</keyword>